<comment type="subunit">
    <text evidence="6">Homodimer.</text>
</comment>
<comment type="function">
    <text evidence="6">Quinone reductase that provides resistance to thiol-specific stress caused by electrophilic quinones.</text>
</comment>
<dbReference type="RefSeq" id="WP_310091614.1">
    <property type="nucleotide sequence ID" value="NZ_JAVDUU010000001.1"/>
</dbReference>
<proteinExistence type="inferred from homology"/>
<gene>
    <name evidence="6" type="primary">azoR</name>
    <name evidence="8" type="ORF">J2W55_000525</name>
</gene>
<dbReference type="EMBL" id="JAVDUU010000001">
    <property type="protein sequence ID" value="MDR6940697.1"/>
    <property type="molecule type" value="Genomic_DNA"/>
</dbReference>
<reference evidence="8 9" key="1">
    <citation type="submission" date="2023-07" db="EMBL/GenBank/DDBJ databases">
        <title>Sorghum-associated microbial communities from plants grown in Nebraska, USA.</title>
        <authorList>
            <person name="Schachtman D."/>
        </authorList>
    </citation>
    <scope>NUCLEOTIDE SEQUENCE [LARGE SCALE GENOMIC DNA]</scope>
    <source>
        <strain evidence="8 9">3262</strain>
    </source>
</reference>
<keyword evidence="3 6" id="KW-0560">Oxidoreductase</keyword>
<evidence type="ECO:0000313" key="9">
    <source>
        <dbReference type="Proteomes" id="UP001247620"/>
    </source>
</evidence>
<comment type="function">
    <text evidence="6">Also exhibits azoreductase activity. Catalyzes the reductive cleavage of the azo bond in aromatic azo compounds to the corresponding amines.</text>
</comment>
<feature type="domain" description="Flavodoxin-like fold" evidence="7">
    <location>
        <begin position="2"/>
        <end position="199"/>
    </location>
</feature>
<keyword evidence="9" id="KW-1185">Reference proteome</keyword>
<evidence type="ECO:0000256" key="2">
    <source>
        <dbReference type="ARBA" id="ARBA00022643"/>
    </source>
</evidence>
<dbReference type="InterPro" id="IPR023048">
    <property type="entry name" value="NADH:quinone_OxRdtase_FMN_depd"/>
</dbReference>
<comment type="caution">
    <text evidence="8">The sequence shown here is derived from an EMBL/GenBank/DDBJ whole genome shotgun (WGS) entry which is preliminary data.</text>
</comment>
<keyword evidence="4 6" id="KW-0520">NAD</keyword>
<dbReference type="EC" id="1.6.5.-" evidence="6"/>
<dbReference type="InterPro" id="IPR003680">
    <property type="entry name" value="Flavodoxin_fold"/>
</dbReference>
<dbReference type="GO" id="GO:0016491">
    <property type="term" value="F:oxidoreductase activity"/>
    <property type="evidence" value="ECO:0007669"/>
    <property type="project" value="UniProtKB-KW"/>
</dbReference>
<evidence type="ECO:0000256" key="1">
    <source>
        <dbReference type="ARBA" id="ARBA00022630"/>
    </source>
</evidence>
<comment type="catalytic activity">
    <reaction evidence="6">
        <text>2 a quinone + NADH + H(+) = 2 a 1,4-benzosemiquinone + NAD(+)</text>
        <dbReference type="Rhea" id="RHEA:65952"/>
        <dbReference type="ChEBI" id="CHEBI:15378"/>
        <dbReference type="ChEBI" id="CHEBI:57540"/>
        <dbReference type="ChEBI" id="CHEBI:57945"/>
        <dbReference type="ChEBI" id="CHEBI:132124"/>
        <dbReference type="ChEBI" id="CHEBI:134225"/>
    </reaction>
</comment>
<dbReference type="EC" id="1.7.1.17" evidence="6"/>
<keyword evidence="2 6" id="KW-0288">FMN</keyword>
<feature type="binding site" evidence="6">
    <location>
        <position position="10"/>
    </location>
    <ligand>
        <name>FMN</name>
        <dbReference type="ChEBI" id="CHEBI:58210"/>
    </ligand>
</feature>
<accession>A0ABU1T5P8</accession>
<dbReference type="SUPFAM" id="SSF52218">
    <property type="entry name" value="Flavoproteins"/>
    <property type="match status" value="1"/>
</dbReference>
<evidence type="ECO:0000256" key="4">
    <source>
        <dbReference type="ARBA" id="ARBA00023027"/>
    </source>
</evidence>
<dbReference type="PANTHER" id="PTHR43741:SF4">
    <property type="entry name" value="FMN-DEPENDENT NADH:QUINONE OXIDOREDUCTASE"/>
    <property type="match status" value="1"/>
</dbReference>
<dbReference type="Gene3D" id="3.40.50.360">
    <property type="match status" value="1"/>
</dbReference>
<dbReference type="InterPro" id="IPR050104">
    <property type="entry name" value="FMN-dep_NADH:Q_OxRdtase_AzoR1"/>
</dbReference>
<dbReference type="HAMAP" id="MF_01216">
    <property type="entry name" value="Azoreductase_type1"/>
    <property type="match status" value="1"/>
</dbReference>
<evidence type="ECO:0000256" key="5">
    <source>
        <dbReference type="ARBA" id="ARBA00048542"/>
    </source>
</evidence>
<sequence length="202" mass="22228">MKKILNIVTSVKGDASFSIKLSNAIIDKISSIYGDSQVHTRDLSKAPFPHLEESHFSSFYTPEEMRTDEHKKAIKHSDEAIKELTDADIIVIGVPLYNFGIPSTLKAWIDHIVRAGVTFKYGNGAPEGLVANKKVYLAIASGGIYSDGVMKGHDFTEPYLRTALGFIGMTDITTFRVEGTIIPEFAESALPKALNNVNEYAF</sequence>
<dbReference type="PANTHER" id="PTHR43741">
    <property type="entry name" value="FMN-DEPENDENT NADH-AZOREDUCTASE 1"/>
    <property type="match status" value="1"/>
</dbReference>
<evidence type="ECO:0000313" key="8">
    <source>
        <dbReference type="EMBL" id="MDR6940697.1"/>
    </source>
</evidence>
<evidence type="ECO:0000256" key="6">
    <source>
        <dbReference type="HAMAP-Rule" id="MF_01216"/>
    </source>
</evidence>
<comment type="caution">
    <text evidence="6">Lacks conserved residue(s) required for the propagation of feature annotation.</text>
</comment>
<evidence type="ECO:0000256" key="3">
    <source>
        <dbReference type="ARBA" id="ARBA00023002"/>
    </source>
</evidence>
<keyword evidence="1 6" id="KW-0285">Flavoprotein</keyword>
<feature type="binding site" evidence="6">
    <location>
        <begin position="16"/>
        <end position="18"/>
    </location>
    <ligand>
        <name>FMN</name>
        <dbReference type="ChEBI" id="CHEBI:58210"/>
    </ligand>
</feature>
<protein>
    <recommendedName>
        <fullName evidence="6">FMN dependent NADH:quinone oxidoreductase</fullName>
        <ecNumber evidence="6">1.6.5.-</ecNumber>
    </recommendedName>
    <alternativeName>
        <fullName evidence="6">Azo-dye reductase</fullName>
    </alternativeName>
    <alternativeName>
        <fullName evidence="6">FMN-dependent NADH-azo compound oxidoreductase</fullName>
    </alternativeName>
    <alternativeName>
        <fullName evidence="6">FMN-dependent NADH-azoreductase</fullName>
        <ecNumber evidence="6">1.7.1.17</ecNumber>
    </alternativeName>
</protein>
<dbReference type="Pfam" id="PF02525">
    <property type="entry name" value="Flavodoxin_2"/>
    <property type="match status" value="1"/>
</dbReference>
<name>A0ABU1T5P8_9SPHI</name>
<organism evidence="8 9">
    <name type="scientific">Mucilaginibacter pocheonensis</name>
    <dbReference type="NCBI Taxonomy" id="398050"/>
    <lineage>
        <taxon>Bacteria</taxon>
        <taxon>Pseudomonadati</taxon>
        <taxon>Bacteroidota</taxon>
        <taxon>Sphingobacteriia</taxon>
        <taxon>Sphingobacteriales</taxon>
        <taxon>Sphingobacteriaceae</taxon>
        <taxon>Mucilaginibacter</taxon>
    </lineage>
</organism>
<evidence type="ECO:0000259" key="7">
    <source>
        <dbReference type="Pfam" id="PF02525"/>
    </source>
</evidence>
<dbReference type="InterPro" id="IPR029039">
    <property type="entry name" value="Flavoprotein-like_sf"/>
</dbReference>
<comment type="cofactor">
    <cofactor evidence="6">
        <name>FMN</name>
        <dbReference type="ChEBI" id="CHEBI:58210"/>
    </cofactor>
    <text evidence="6">Binds 1 FMN per subunit.</text>
</comment>
<comment type="similarity">
    <text evidence="6">Belongs to the azoreductase type 1 family.</text>
</comment>
<comment type="catalytic activity">
    <reaction evidence="5">
        <text>N,N-dimethyl-1,4-phenylenediamine + anthranilate + 2 NAD(+) = 2-(4-dimethylaminophenyl)diazenylbenzoate + 2 NADH + 2 H(+)</text>
        <dbReference type="Rhea" id="RHEA:55872"/>
        <dbReference type="ChEBI" id="CHEBI:15378"/>
        <dbReference type="ChEBI" id="CHEBI:15783"/>
        <dbReference type="ChEBI" id="CHEBI:16567"/>
        <dbReference type="ChEBI" id="CHEBI:57540"/>
        <dbReference type="ChEBI" id="CHEBI:57945"/>
        <dbReference type="ChEBI" id="CHEBI:71579"/>
        <dbReference type="EC" id="1.7.1.17"/>
    </reaction>
    <physiologicalReaction direction="right-to-left" evidence="5">
        <dbReference type="Rhea" id="RHEA:55874"/>
    </physiologicalReaction>
</comment>
<dbReference type="Proteomes" id="UP001247620">
    <property type="component" value="Unassembled WGS sequence"/>
</dbReference>